<accession>A0AAD1P3C9</accession>
<name>A0AAD1P3C9_CITBR</name>
<dbReference type="RefSeq" id="WP_326978186.1">
    <property type="nucleotide sequence ID" value="NZ_AP026382.1"/>
</dbReference>
<sequence>MTQALSINETIYRLANHIAGAKGGMPEEWQPWAEEIETDLRALLAAHEQEPVAWTDADELRDAKQGGSGYLFEIGGDSNKFADPLRQILLHTHPAPSIPAAVPEEMTSDYAWGKLGISAEDCSAWADGWNARAAMLQSEPVKGEL</sequence>
<gene>
    <name evidence="1" type="ORF">KAM621c_24320</name>
</gene>
<dbReference type="Proteomes" id="UP001058317">
    <property type="component" value="Chromosome"/>
</dbReference>
<evidence type="ECO:0000313" key="1">
    <source>
        <dbReference type="EMBL" id="BDN97327.1"/>
    </source>
</evidence>
<dbReference type="EMBL" id="AP026382">
    <property type="protein sequence ID" value="BDN97327.1"/>
    <property type="molecule type" value="Genomic_DNA"/>
</dbReference>
<proteinExistence type="predicted"/>
<evidence type="ECO:0000313" key="2">
    <source>
        <dbReference type="Proteomes" id="UP001058317"/>
    </source>
</evidence>
<protein>
    <submittedName>
        <fullName evidence="1">Uncharacterized protein</fullName>
    </submittedName>
</protein>
<organism evidence="1 2">
    <name type="scientific">Citrobacter braakii</name>
    <dbReference type="NCBI Taxonomy" id="57706"/>
    <lineage>
        <taxon>Bacteria</taxon>
        <taxon>Pseudomonadati</taxon>
        <taxon>Pseudomonadota</taxon>
        <taxon>Gammaproteobacteria</taxon>
        <taxon>Enterobacterales</taxon>
        <taxon>Enterobacteriaceae</taxon>
        <taxon>Citrobacter</taxon>
        <taxon>Citrobacter freundii complex</taxon>
    </lineage>
</organism>
<reference evidence="1" key="1">
    <citation type="submission" date="2022-07" db="EMBL/GenBank/DDBJ databases">
        <title>Complete genome sequence of carbapenem-resistant Citrobacter spp. in Japan.</title>
        <authorList>
            <person name="Maehana S."/>
            <person name="Suzuki M."/>
            <person name="Kitasato H."/>
        </authorList>
    </citation>
    <scope>NUCLEOTIDE SEQUENCE</scope>
    <source>
        <strain evidence="1">KAM621</strain>
    </source>
</reference>
<dbReference type="AlphaFoldDB" id="A0AAD1P3C9"/>